<gene>
    <name evidence="3" type="ORF">PhaeoP36_02409</name>
</gene>
<sequence>MQSTPNFAAPSVRTVIQPLLDRKDYHNALIALRPLVSEEAPDPEVLDLVADCYFGLDQPTTGIQVLEAIVSTWPDNKAALGKLGARHLQIGSKERAAEALRSYLAMDPDSVTALATLHLAAPFGAESPYARHLRSLLETPLLTEAEKATANNTLGRIAAKAGSPKEAIGYFEQSKSWLNGTYVPEIEEQEISDQISRYLPKNLLSVQQTDQYPVPVFLTGLPRSGTTLLENMLIQHPRATTIGESKGLLRSMNAVRQPVQQPEIPFDKWRWCDEVSQELAHAGRRCYLDHFPANYDNCAKVCIDKLPQNHFEFGFAHLILPESRFIFMMRHPLDVGLSLLSNNFSGGHSYSKRQEWIGHRIRCAYTSVDDYAQKLPGRIRFQSYRKLVDQPEKQLRAILTHLDLDWDPACLFPEDGERLIQTASINQIRKGLSRSGLDKWRPYERELAPLIEALGGWDWINDWQTRDAETA</sequence>
<dbReference type="PANTHER" id="PTHR12788">
    <property type="entry name" value="PROTEIN-TYROSINE SULFOTRANSFERASE 2"/>
    <property type="match status" value="1"/>
</dbReference>
<dbReference type="Proteomes" id="UP000218891">
    <property type="component" value="Chromosome"/>
</dbReference>
<evidence type="ECO:0000313" key="3">
    <source>
        <dbReference type="EMBL" id="ATG36524.1"/>
    </source>
</evidence>
<evidence type="ECO:0000313" key="4">
    <source>
        <dbReference type="Proteomes" id="UP000218891"/>
    </source>
</evidence>
<organism evidence="3 4">
    <name type="scientific">Phaeobacter piscinae</name>
    <dbReference type="NCBI Taxonomy" id="1580596"/>
    <lineage>
        <taxon>Bacteria</taxon>
        <taxon>Pseudomonadati</taxon>
        <taxon>Pseudomonadota</taxon>
        <taxon>Alphaproteobacteria</taxon>
        <taxon>Rhodobacterales</taxon>
        <taxon>Roseobacteraceae</taxon>
        <taxon>Phaeobacter</taxon>
    </lineage>
</organism>
<keyword evidence="1" id="KW-0808">Transferase</keyword>
<reference evidence="3 4" key="4">
    <citation type="journal article" date="2018" name="Environ. Microbiol. Rep.">
        <title>Phylogenetic distribution of roseobacticides in the Roseobacter group and their effect on microalgae.</title>
        <authorList>
            <person name="Sonnenschein E.C."/>
            <person name="Phippen C.B."/>
            <person name="Bentzon-Tilia M."/>
            <person name="Rasmussen S.A."/>
            <person name="Nielsen K.F."/>
            <person name="Gram L."/>
        </authorList>
    </citation>
    <scope>NUCLEOTIDE SEQUENCE [LARGE SCALE GENOMIC DNA]</scope>
    <source>
        <strain evidence="3 4">P36</strain>
    </source>
</reference>
<dbReference type="PANTHER" id="PTHR12788:SF10">
    <property type="entry name" value="PROTEIN-TYROSINE SULFOTRANSFERASE"/>
    <property type="match status" value="1"/>
</dbReference>
<dbReference type="SUPFAM" id="SSF48452">
    <property type="entry name" value="TPR-like"/>
    <property type="match status" value="1"/>
</dbReference>
<dbReference type="RefSeq" id="WP_096869259.1">
    <property type="nucleotide sequence ID" value="NZ_CP010643.1"/>
</dbReference>
<keyword evidence="4" id="KW-1185">Reference proteome</keyword>
<dbReference type="PROSITE" id="PS50005">
    <property type="entry name" value="TPR"/>
    <property type="match status" value="1"/>
</dbReference>
<accession>A0ABM7D5V9</accession>
<dbReference type="SUPFAM" id="SSF52540">
    <property type="entry name" value="P-loop containing nucleoside triphosphate hydrolases"/>
    <property type="match status" value="1"/>
</dbReference>
<name>A0ABM7D5V9_9RHOB</name>
<dbReference type="Gene3D" id="3.40.50.300">
    <property type="entry name" value="P-loop containing nucleotide triphosphate hydrolases"/>
    <property type="match status" value="1"/>
</dbReference>
<dbReference type="InterPro" id="IPR011990">
    <property type="entry name" value="TPR-like_helical_dom_sf"/>
</dbReference>
<reference evidence="3 4" key="3">
    <citation type="journal article" date="2017" name="Int. J. Syst. Evol. Microbiol.">
        <title>Adaptation of Surface-Associated Bacteria to the Open Ocean: A Genomically Distinct Subpopulation of Phaeobacter gallaeciensis Colonizes Pacific Mesozooplankton.</title>
        <authorList>
            <person name="Freese H.M."/>
            <person name="Methner A."/>
            <person name="Overmann J."/>
        </authorList>
    </citation>
    <scope>NUCLEOTIDE SEQUENCE [LARGE SCALE GENOMIC DNA]</scope>
    <source>
        <strain evidence="3 4">P36</strain>
    </source>
</reference>
<reference evidence="3 4" key="2">
    <citation type="journal article" date="2017" name="Genome Biol. Evol.">
        <title>Trajectories and Drivers of Genome Evolution in Surface-Associated Marine Phaeobacter.</title>
        <authorList>
            <person name="Freese H.M."/>
            <person name="Sikorski J."/>
            <person name="Bunk B."/>
            <person name="Scheuner C."/>
            <person name="Meier-Kolthoff J.P."/>
            <person name="Sproer C."/>
            <person name="Gram L."/>
            <person name="Overmann J."/>
        </authorList>
    </citation>
    <scope>NUCLEOTIDE SEQUENCE [LARGE SCALE GENOMIC DNA]</scope>
    <source>
        <strain evidence="3 4">P36</strain>
    </source>
</reference>
<keyword evidence="2" id="KW-0802">TPR repeat</keyword>
<feature type="repeat" description="TPR" evidence="2">
    <location>
        <begin position="77"/>
        <end position="110"/>
    </location>
</feature>
<dbReference type="EMBL" id="CP010643">
    <property type="protein sequence ID" value="ATG36524.1"/>
    <property type="molecule type" value="Genomic_DNA"/>
</dbReference>
<dbReference type="Gene3D" id="1.25.40.10">
    <property type="entry name" value="Tetratricopeptide repeat domain"/>
    <property type="match status" value="1"/>
</dbReference>
<reference evidence="3 4" key="1">
    <citation type="journal article" date="2017" name="Front. Microbiol.">
        <title>Phaeobacter piscinae sp. nov., a species of the Roseobacter group and potential aquaculture probiont.</title>
        <authorList>
            <person name="Sonnenschein E.C."/>
            <person name="Phippen C.B.W."/>
            <person name="Nielsen K.F."/>
            <person name="Mateiu R.V."/>
            <person name="Melchiorsen J."/>
            <person name="Gram L."/>
            <person name="Overmann J."/>
            <person name="Freese H.M."/>
        </authorList>
    </citation>
    <scope>NUCLEOTIDE SEQUENCE [LARGE SCALE GENOMIC DNA]</scope>
    <source>
        <strain evidence="3 4">P36</strain>
    </source>
</reference>
<dbReference type="InterPro" id="IPR019734">
    <property type="entry name" value="TPR_rpt"/>
</dbReference>
<dbReference type="Pfam" id="PF13469">
    <property type="entry name" value="Sulfotransfer_3"/>
    <property type="match status" value="1"/>
</dbReference>
<keyword evidence="3" id="KW-0449">Lipoprotein</keyword>
<dbReference type="InterPro" id="IPR026634">
    <property type="entry name" value="TPST-like"/>
</dbReference>
<evidence type="ECO:0000256" key="2">
    <source>
        <dbReference type="PROSITE-ProRule" id="PRU00339"/>
    </source>
</evidence>
<evidence type="ECO:0000256" key="1">
    <source>
        <dbReference type="ARBA" id="ARBA00022679"/>
    </source>
</evidence>
<protein>
    <submittedName>
        <fullName evidence="3">PEP-CTERM system TPR-repeat lipoprotein</fullName>
    </submittedName>
</protein>
<dbReference type="InterPro" id="IPR027417">
    <property type="entry name" value="P-loop_NTPase"/>
</dbReference>
<proteinExistence type="predicted"/>